<evidence type="ECO:0000256" key="2">
    <source>
        <dbReference type="HAMAP-Rule" id="MF_03225"/>
    </source>
</evidence>
<evidence type="ECO:0000256" key="4">
    <source>
        <dbReference type="SAM" id="MobiDB-lite"/>
    </source>
</evidence>
<dbReference type="PANTHER" id="PTHR10146">
    <property type="entry name" value="PROLINE SYNTHETASE CO-TRANSCRIBED BACTERIAL HOMOLOG PROTEIN"/>
    <property type="match status" value="1"/>
</dbReference>
<dbReference type="SUPFAM" id="SSF51419">
    <property type="entry name" value="PLP-binding barrel"/>
    <property type="match status" value="1"/>
</dbReference>
<dbReference type="InterPro" id="IPR027408">
    <property type="entry name" value="PNPase/RNase_PH_dom_sf"/>
</dbReference>
<protein>
    <recommendedName>
        <fullName evidence="2">Pyridoxal phosphate homeostasis protein</fullName>
        <shortName evidence="2">PLP homeostasis protein</shortName>
    </recommendedName>
</protein>
<evidence type="ECO:0000256" key="1">
    <source>
        <dbReference type="ARBA" id="ARBA00022898"/>
    </source>
</evidence>
<dbReference type="PANTHER" id="PTHR10146:SF14">
    <property type="entry name" value="PYRIDOXAL PHOSPHATE HOMEOSTASIS PROTEIN"/>
    <property type="match status" value="1"/>
</dbReference>
<comment type="similarity">
    <text evidence="2">Belongs to the pyridoxal phosphate-binding protein YggS/PROSC family.</text>
</comment>
<dbReference type="Proteomes" id="UP000031036">
    <property type="component" value="Unassembled WGS sequence"/>
</dbReference>
<evidence type="ECO:0000259" key="5">
    <source>
        <dbReference type="Pfam" id="PF01138"/>
    </source>
</evidence>
<dbReference type="InterPro" id="IPR020568">
    <property type="entry name" value="Ribosomal_Su5_D2-typ_SF"/>
</dbReference>
<feature type="coiled-coil region" evidence="3">
    <location>
        <begin position="96"/>
        <end position="123"/>
    </location>
</feature>
<dbReference type="HAMAP" id="MF_02087">
    <property type="entry name" value="PLP_homeostasis"/>
    <property type="match status" value="1"/>
</dbReference>
<comment type="function">
    <text evidence="2">Pyridoxal 5'-phosphate (PLP)-binding protein, which may be involved in intracellular homeostatic regulation of pyridoxal 5'-phosphate (PLP), the active form of vitamin B6.</text>
</comment>
<feature type="modified residue" description="N6-(pyridoxal phosphate)lysine" evidence="2">
    <location>
        <position position="80"/>
    </location>
</feature>
<evidence type="ECO:0000259" key="6">
    <source>
        <dbReference type="Pfam" id="PF01168"/>
    </source>
</evidence>
<feature type="domain" description="Alanine racemase N-terminal" evidence="6">
    <location>
        <begin position="72"/>
        <end position="220"/>
    </location>
</feature>
<dbReference type="EMBL" id="JPKZ01002540">
    <property type="protein sequence ID" value="KHN76306.1"/>
    <property type="molecule type" value="Genomic_DNA"/>
</dbReference>
<feature type="domain" description="Exoribonuclease phosphorolytic" evidence="5">
    <location>
        <begin position="350"/>
        <end position="404"/>
    </location>
</feature>
<dbReference type="Pfam" id="PF01168">
    <property type="entry name" value="Ala_racemase_N"/>
    <property type="match status" value="1"/>
</dbReference>
<reference evidence="7 8" key="1">
    <citation type="submission" date="2014-11" db="EMBL/GenBank/DDBJ databases">
        <title>Genetic blueprint of the zoonotic pathogen Toxocara canis.</title>
        <authorList>
            <person name="Zhu X.-Q."/>
            <person name="Korhonen P.K."/>
            <person name="Cai H."/>
            <person name="Young N.D."/>
            <person name="Nejsum P."/>
            <person name="von Samson-Himmelstjerna G."/>
            <person name="Boag P.R."/>
            <person name="Tan P."/>
            <person name="Li Q."/>
            <person name="Min J."/>
            <person name="Yang Y."/>
            <person name="Wang X."/>
            <person name="Fang X."/>
            <person name="Hall R.S."/>
            <person name="Hofmann A."/>
            <person name="Sternberg P.W."/>
            <person name="Jex A.R."/>
            <person name="Gasser R.B."/>
        </authorList>
    </citation>
    <scope>NUCLEOTIDE SEQUENCE [LARGE SCALE GENOMIC DNA]</scope>
    <source>
        <strain evidence="7">PN_DK_2014</strain>
    </source>
</reference>
<dbReference type="Pfam" id="PF01138">
    <property type="entry name" value="RNase_PH"/>
    <property type="match status" value="1"/>
</dbReference>
<sequence length="488" mass="52775">MIVLTSFGTPGGQPARDQSGMQGIEPRSRMSVAAQPSESELDTVAANLNVVLSRLRAVIEQARDTPRWRGRMPVLVAVSKTKHHDLVKRCYDAGQRKFGENYVQELEEKAETLKDDCPEIEWHFIGQMQSNKIAKLARIPNLRCVETLSSEKHCAMLNKEMAKQNRHMDVYVQANTSNEPQKGGATPDVAVDTARYIRNECSSLRLAGFMTIGSFEQSSSQLPNTDFDVLFDVRKKFCELTNLPEGEFDLSMGMSHDFETAILQGSTSIVGDVTVPLQGCVCGQRDGPKEPSKSADADFSEGIVNIVGDVTVPLQGCVCGQRDGPKEPSKSADADFSEGIVNVQVVGVSGLSHIIESALRAIIALEQLSKMQVDVEVTVLQDDGGVLAAALMCSSLALCNAGIQTLDLCVAAHVIITEDDQLKLDASSSEQRGCASVTVALMPSLKQNVCCEHSGVATLNQFKNALSLAAKSALYLWPVLKNAISQES</sequence>
<dbReference type="FunFam" id="3.20.20.10:FF:000018">
    <property type="entry name" value="Pyridoxal phosphate homeostasis protein"/>
    <property type="match status" value="1"/>
</dbReference>
<dbReference type="InterPro" id="IPR001608">
    <property type="entry name" value="Ala_racemase_N"/>
</dbReference>
<dbReference type="InterPro" id="IPR011078">
    <property type="entry name" value="PyrdxlP_homeostasis"/>
</dbReference>
<gene>
    <name evidence="7" type="primary">F09E5.8</name>
    <name evidence="7" type="ORF">Tcan_06891</name>
</gene>
<dbReference type="STRING" id="6265.A0A0B2UZ51"/>
<dbReference type="Gene3D" id="3.20.20.10">
    <property type="entry name" value="Alanine racemase"/>
    <property type="match status" value="1"/>
</dbReference>
<dbReference type="OrthoDB" id="10264196at2759"/>
<dbReference type="CDD" id="cd06822">
    <property type="entry name" value="PLPDE_III_YBL036c_euk"/>
    <property type="match status" value="1"/>
</dbReference>
<dbReference type="AlphaFoldDB" id="A0A0B2UZ51"/>
<keyword evidence="8" id="KW-1185">Reference proteome</keyword>
<dbReference type="OMA" id="CVCGQRD"/>
<dbReference type="InterPro" id="IPR001247">
    <property type="entry name" value="ExoRNase_PH_dom1"/>
</dbReference>
<dbReference type="InterPro" id="IPR036345">
    <property type="entry name" value="ExoRNase_PH_dom2_sf"/>
</dbReference>
<evidence type="ECO:0000256" key="3">
    <source>
        <dbReference type="SAM" id="Coils"/>
    </source>
</evidence>
<name>A0A0B2UZ51_TOXCA</name>
<dbReference type="Gene3D" id="3.30.230.70">
    <property type="entry name" value="GHMP Kinase, N-terminal domain"/>
    <property type="match status" value="1"/>
</dbReference>
<dbReference type="InterPro" id="IPR029066">
    <property type="entry name" value="PLP-binding_barrel"/>
</dbReference>
<organism evidence="7 8">
    <name type="scientific">Toxocara canis</name>
    <name type="common">Canine roundworm</name>
    <dbReference type="NCBI Taxonomy" id="6265"/>
    <lineage>
        <taxon>Eukaryota</taxon>
        <taxon>Metazoa</taxon>
        <taxon>Ecdysozoa</taxon>
        <taxon>Nematoda</taxon>
        <taxon>Chromadorea</taxon>
        <taxon>Rhabditida</taxon>
        <taxon>Spirurina</taxon>
        <taxon>Ascaridomorpha</taxon>
        <taxon>Ascaridoidea</taxon>
        <taxon>Toxocaridae</taxon>
        <taxon>Toxocara</taxon>
    </lineage>
</organism>
<comment type="caution">
    <text evidence="7">The sequence shown here is derived from an EMBL/GenBank/DDBJ whole genome shotgun (WGS) entry which is preliminary data.</text>
</comment>
<dbReference type="GO" id="GO:0030170">
    <property type="term" value="F:pyridoxal phosphate binding"/>
    <property type="evidence" value="ECO:0007669"/>
    <property type="project" value="UniProtKB-UniRule"/>
</dbReference>
<keyword evidence="1 2" id="KW-0663">Pyridoxal phosphate</keyword>
<evidence type="ECO:0000313" key="7">
    <source>
        <dbReference type="EMBL" id="KHN76306.1"/>
    </source>
</evidence>
<dbReference type="SUPFAM" id="SSF55666">
    <property type="entry name" value="Ribonuclease PH domain 2-like"/>
    <property type="match status" value="1"/>
</dbReference>
<evidence type="ECO:0000313" key="8">
    <source>
        <dbReference type="Proteomes" id="UP000031036"/>
    </source>
</evidence>
<dbReference type="SUPFAM" id="SSF54211">
    <property type="entry name" value="Ribosomal protein S5 domain 2-like"/>
    <property type="match status" value="1"/>
</dbReference>
<proteinExistence type="inferred from homology"/>
<accession>A0A0B2UZ51</accession>
<keyword evidence="3" id="KW-0175">Coiled coil</keyword>
<dbReference type="NCBIfam" id="TIGR00044">
    <property type="entry name" value="YggS family pyridoxal phosphate-dependent enzyme"/>
    <property type="match status" value="1"/>
</dbReference>
<feature type="region of interest" description="Disordered" evidence="4">
    <location>
        <begin position="1"/>
        <end position="24"/>
    </location>
</feature>